<name>A0A314Z6Z9_PRUYE</name>
<comment type="caution">
    <text evidence="1">The sequence shown here is derived from an EMBL/GenBank/DDBJ whole genome shotgun (WGS) entry which is preliminary data.</text>
</comment>
<proteinExistence type="predicted"/>
<protein>
    <submittedName>
        <fullName evidence="1">Uncharacterized protein</fullName>
    </submittedName>
</protein>
<accession>A0A314Z6Z9</accession>
<gene>
    <name evidence="1" type="ORF">Pyn_39137</name>
</gene>
<dbReference type="Proteomes" id="UP000250321">
    <property type="component" value="Unassembled WGS sequence"/>
</dbReference>
<evidence type="ECO:0000313" key="2">
    <source>
        <dbReference type="Proteomes" id="UP000250321"/>
    </source>
</evidence>
<evidence type="ECO:0000313" key="1">
    <source>
        <dbReference type="EMBL" id="PQQ15915.1"/>
    </source>
</evidence>
<dbReference type="AlphaFoldDB" id="A0A314Z6Z9"/>
<sequence length="101" mass="11415">MGGTLQPLAPICELCNTKKPKDVVGEMLSMWSVEILTWPTNSKPGTKSGHLRGTPEWAKESWHFMVGELEYIWQHFSDAVGFAPFCVQNAGEEFNQFWLAL</sequence>
<keyword evidence="2" id="KW-1185">Reference proteome</keyword>
<reference evidence="1 2" key="1">
    <citation type="submission" date="2018-02" db="EMBL/GenBank/DDBJ databases">
        <title>Draft genome of wild Prunus yedoensis var. nudiflora.</title>
        <authorList>
            <person name="Baek S."/>
            <person name="Kim J.-H."/>
            <person name="Choi K."/>
            <person name="Kim G.-B."/>
            <person name="Cho A."/>
            <person name="Jang H."/>
            <person name="Shin C.-H."/>
            <person name="Yu H.-J."/>
            <person name="Mun J.-H."/>
        </authorList>
    </citation>
    <scope>NUCLEOTIDE SEQUENCE [LARGE SCALE GENOMIC DNA]</scope>
    <source>
        <strain evidence="2">cv. Jeju island</strain>
        <tissue evidence="1">Leaf</tissue>
    </source>
</reference>
<organism evidence="1 2">
    <name type="scientific">Prunus yedoensis var. nudiflora</name>
    <dbReference type="NCBI Taxonomy" id="2094558"/>
    <lineage>
        <taxon>Eukaryota</taxon>
        <taxon>Viridiplantae</taxon>
        <taxon>Streptophyta</taxon>
        <taxon>Embryophyta</taxon>
        <taxon>Tracheophyta</taxon>
        <taxon>Spermatophyta</taxon>
        <taxon>Magnoliopsida</taxon>
        <taxon>eudicotyledons</taxon>
        <taxon>Gunneridae</taxon>
        <taxon>Pentapetalae</taxon>
        <taxon>rosids</taxon>
        <taxon>fabids</taxon>
        <taxon>Rosales</taxon>
        <taxon>Rosaceae</taxon>
        <taxon>Amygdaloideae</taxon>
        <taxon>Amygdaleae</taxon>
        <taxon>Prunus</taxon>
    </lineage>
</organism>
<dbReference type="EMBL" id="PJQY01000212">
    <property type="protein sequence ID" value="PQQ15915.1"/>
    <property type="molecule type" value="Genomic_DNA"/>
</dbReference>